<feature type="domain" description="HepT-like" evidence="2">
    <location>
        <begin position="47"/>
        <end position="153"/>
    </location>
</feature>
<comment type="caution">
    <text evidence="3">The sequence shown here is derived from an EMBL/GenBank/DDBJ whole genome shotgun (WGS) entry which is preliminary data.</text>
</comment>
<organism evidence="3 4">
    <name type="scientific">Candidatus Desulfatibia vada</name>
    <dbReference type="NCBI Taxonomy" id="2841696"/>
    <lineage>
        <taxon>Bacteria</taxon>
        <taxon>Pseudomonadati</taxon>
        <taxon>Thermodesulfobacteriota</taxon>
        <taxon>Desulfobacteria</taxon>
        <taxon>Desulfobacterales</taxon>
        <taxon>Desulfobacterales incertae sedis</taxon>
        <taxon>Candidatus Desulfatibia</taxon>
    </lineage>
</organism>
<name>A0A8J6NXG2_9BACT</name>
<dbReference type="EMBL" id="JACNIG010000047">
    <property type="protein sequence ID" value="MBC8430496.1"/>
    <property type="molecule type" value="Genomic_DNA"/>
</dbReference>
<dbReference type="Pfam" id="PF20797">
    <property type="entry name" value="HepT-like_2"/>
    <property type="match status" value="1"/>
</dbReference>
<sequence>MKHNLELLKADIYDELEKLEHLEQEFSKVEKMIDLSAEKVSYIDRGAIGYLLHNFYNGCENIFRSITRFFENDLAPQDWHKDLLKRMKLEISGFRPNVIDEALYCLLDDFRAFRHKFRHSYAFELDWEKECLVAKKFHDTANKFKNQINIFLSMLEQIDSE</sequence>
<dbReference type="InterPro" id="IPR048769">
    <property type="entry name" value="HepT-like_dom"/>
</dbReference>
<gene>
    <name evidence="3" type="ORF">H8D96_01110</name>
</gene>
<reference evidence="3 4" key="1">
    <citation type="submission" date="2020-08" db="EMBL/GenBank/DDBJ databases">
        <title>Bridging the membrane lipid divide: bacteria of the FCB group superphylum have the potential to synthesize archaeal ether lipids.</title>
        <authorList>
            <person name="Villanueva L."/>
            <person name="Von Meijenfeldt F.A.B."/>
            <person name="Westbye A.B."/>
            <person name="Yadav S."/>
            <person name="Hopmans E.C."/>
            <person name="Dutilh B.E."/>
            <person name="Sinninghe Damste J.S."/>
        </authorList>
    </citation>
    <scope>NUCLEOTIDE SEQUENCE [LARGE SCALE GENOMIC DNA]</scope>
    <source>
        <strain evidence="3">NIOZ-UU17</strain>
    </source>
</reference>
<evidence type="ECO:0000259" key="2">
    <source>
        <dbReference type="Pfam" id="PF20797"/>
    </source>
</evidence>
<evidence type="ECO:0000256" key="1">
    <source>
        <dbReference type="SAM" id="Coils"/>
    </source>
</evidence>
<evidence type="ECO:0000313" key="4">
    <source>
        <dbReference type="Proteomes" id="UP000605201"/>
    </source>
</evidence>
<protein>
    <submittedName>
        <fullName evidence="3">Antitoxin</fullName>
    </submittedName>
</protein>
<dbReference type="AlphaFoldDB" id="A0A8J6NXG2"/>
<keyword evidence="1" id="KW-0175">Coiled coil</keyword>
<evidence type="ECO:0000313" key="3">
    <source>
        <dbReference type="EMBL" id="MBC8430496.1"/>
    </source>
</evidence>
<dbReference type="Proteomes" id="UP000605201">
    <property type="component" value="Unassembled WGS sequence"/>
</dbReference>
<accession>A0A8J6NXG2</accession>
<feature type="coiled-coil region" evidence="1">
    <location>
        <begin position="2"/>
        <end position="39"/>
    </location>
</feature>
<proteinExistence type="predicted"/>